<dbReference type="InParanoid" id="L2GR37"/>
<dbReference type="VEuPathDB" id="MicrosporidiaDB:VCUG_02760"/>
<accession>L2GR37</accession>
<dbReference type="GeneID" id="19880616"/>
<organism evidence="1 2">
    <name type="scientific">Vavraia culicis (isolate floridensis)</name>
    <name type="common">Microsporidian parasite</name>
    <dbReference type="NCBI Taxonomy" id="948595"/>
    <lineage>
        <taxon>Eukaryota</taxon>
        <taxon>Fungi</taxon>
        <taxon>Fungi incertae sedis</taxon>
        <taxon>Microsporidia</taxon>
        <taxon>Pleistophoridae</taxon>
        <taxon>Vavraia</taxon>
    </lineage>
</organism>
<proteinExistence type="predicted"/>
<dbReference type="HOGENOM" id="CLU_1369222_0_0_1"/>
<dbReference type="EMBL" id="GL877711">
    <property type="protein sequence ID" value="ELA45753.1"/>
    <property type="molecule type" value="Genomic_DNA"/>
</dbReference>
<name>L2GR37_VAVCU</name>
<evidence type="ECO:0000313" key="1">
    <source>
        <dbReference type="EMBL" id="ELA45753.1"/>
    </source>
</evidence>
<protein>
    <submittedName>
        <fullName evidence="1">Uncharacterized protein</fullName>
    </submittedName>
</protein>
<dbReference type="AlphaFoldDB" id="L2GR37"/>
<keyword evidence="2" id="KW-1185">Reference proteome</keyword>
<feature type="non-terminal residue" evidence="1">
    <location>
        <position position="1"/>
    </location>
</feature>
<evidence type="ECO:0000313" key="2">
    <source>
        <dbReference type="Proteomes" id="UP000011081"/>
    </source>
</evidence>
<dbReference type="Proteomes" id="UP000011081">
    <property type="component" value="Unassembled WGS sequence"/>
</dbReference>
<feature type="non-terminal residue" evidence="1">
    <location>
        <position position="200"/>
    </location>
</feature>
<gene>
    <name evidence="1" type="ORF">VCUG_02760</name>
</gene>
<dbReference type="OMA" id="CVRICNT"/>
<dbReference type="RefSeq" id="XP_008075771.1">
    <property type="nucleotide sequence ID" value="XM_008077580.1"/>
</dbReference>
<sequence>FDTLYTGYEWVMNNKEILDGEFNDINSDSPYTVSIYSLKSHGDLENDTLKRREAVTTSKFLIGTNVDNLTLEFHGIRTNVDFSFLNNIKAPVTVECFHCSYTFIQSIPEHVKVVVYTQENIPDDAFNNIFKNVVKFGFQSLEVRGNIVFPDHIESIEILSCNADQGVKLMINEKCKCVRICNTPVKIVLPCVMECDLRPG</sequence>
<reference evidence="2" key="1">
    <citation type="submission" date="2011-03" db="EMBL/GenBank/DDBJ databases">
        <title>The genome sequence of Vavraia culicis strain floridensis.</title>
        <authorList>
            <consortium name="The Broad Institute Genome Sequencing Platform"/>
            <person name="Cuomo C."/>
            <person name="Becnel J."/>
            <person name="Sanscrainte N."/>
            <person name="Young S.K."/>
            <person name="Zeng Q."/>
            <person name="Gargeya S."/>
            <person name="Fitzgerald M."/>
            <person name="Haas B."/>
            <person name="Abouelleil A."/>
            <person name="Alvarado L."/>
            <person name="Arachchi H.M."/>
            <person name="Berlin A."/>
            <person name="Chapman S.B."/>
            <person name="Gearin G."/>
            <person name="Goldberg J."/>
            <person name="Griggs A."/>
            <person name="Gujja S."/>
            <person name="Hansen M."/>
            <person name="Heiman D."/>
            <person name="Howarth C."/>
            <person name="Larimer J."/>
            <person name="Lui A."/>
            <person name="MacDonald P.J.P."/>
            <person name="McCowen C."/>
            <person name="Montmayeur A."/>
            <person name="Murphy C."/>
            <person name="Neiman D."/>
            <person name="Pearson M."/>
            <person name="Priest M."/>
            <person name="Roberts A."/>
            <person name="Saif S."/>
            <person name="Shea T."/>
            <person name="Sisk P."/>
            <person name="Stolte C."/>
            <person name="Sykes S."/>
            <person name="Wortman J."/>
            <person name="Nusbaum C."/>
            <person name="Birren B."/>
        </authorList>
    </citation>
    <scope>NUCLEOTIDE SEQUENCE [LARGE SCALE GENOMIC DNA]</scope>
    <source>
        <strain evidence="2">floridensis</strain>
    </source>
</reference>